<dbReference type="AlphaFoldDB" id="A0A9W7E0A2"/>
<reference evidence="2" key="1">
    <citation type="journal article" date="2023" name="Commun. Biol.">
        <title>Genome analysis of Parmales, the sister group of diatoms, reveals the evolutionary specialization of diatoms from phago-mixotrophs to photoautotrophs.</title>
        <authorList>
            <person name="Ban H."/>
            <person name="Sato S."/>
            <person name="Yoshikawa S."/>
            <person name="Yamada K."/>
            <person name="Nakamura Y."/>
            <person name="Ichinomiya M."/>
            <person name="Sato N."/>
            <person name="Blanc-Mathieu R."/>
            <person name="Endo H."/>
            <person name="Kuwata A."/>
            <person name="Ogata H."/>
        </authorList>
    </citation>
    <scope>NUCLEOTIDE SEQUENCE [LARGE SCALE GENOMIC DNA]</scope>
</reference>
<proteinExistence type="predicted"/>
<name>A0A9W7E0A2_9STRA</name>
<dbReference type="Proteomes" id="UP001162640">
    <property type="component" value="Unassembled WGS sequence"/>
</dbReference>
<evidence type="ECO:0000313" key="2">
    <source>
        <dbReference type="Proteomes" id="UP001162640"/>
    </source>
</evidence>
<protein>
    <submittedName>
        <fullName evidence="1">Uncharacterized protein</fullName>
    </submittedName>
</protein>
<evidence type="ECO:0000313" key="1">
    <source>
        <dbReference type="EMBL" id="GMH57283.1"/>
    </source>
</evidence>
<organism evidence="1 2">
    <name type="scientific">Triparma laevis f. inornata</name>
    <dbReference type="NCBI Taxonomy" id="1714386"/>
    <lineage>
        <taxon>Eukaryota</taxon>
        <taxon>Sar</taxon>
        <taxon>Stramenopiles</taxon>
        <taxon>Ochrophyta</taxon>
        <taxon>Bolidophyceae</taxon>
        <taxon>Parmales</taxon>
        <taxon>Triparmaceae</taxon>
        <taxon>Triparma</taxon>
    </lineage>
</organism>
<gene>
    <name evidence="1" type="ORF">TL16_g02340</name>
</gene>
<sequence>MTSINRSLSTGLHTRNALRSVVFVDDDILSTSEMAPHNSNNRVVGILKNGGGRAIVENEEVEKVFKIDNSGLVKIDSSSTTKLVDNEPEASPGIMKQLREVSREDEAQRGANDEINLTVLGHSAPRFRYLH</sequence>
<comment type="caution">
    <text evidence="1">The sequence shown here is derived from an EMBL/GenBank/DDBJ whole genome shotgun (WGS) entry which is preliminary data.</text>
</comment>
<dbReference type="EMBL" id="BLQM01000056">
    <property type="protein sequence ID" value="GMH57283.1"/>
    <property type="molecule type" value="Genomic_DNA"/>
</dbReference>
<accession>A0A9W7E0A2</accession>